<dbReference type="EMBL" id="CP045929">
    <property type="protein sequence ID" value="QGK72159.1"/>
    <property type="molecule type" value="Genomic_DNA"/>
</dbReference>
<dbReference type="Pfam" id="PF14081">
    <property type="entry name" value="DUF4262"/>
    <property type="match status" value="1"/>
</dbReference>
<dbReference type="RefSeq" id="WP_154078725.1">
    <property type="nucleotide sequence ID" value="NZ_CP045929.1"/>
</dbReference>
<evidence type="ECO:0000313" key="1">
    <source>
        <dbReference type="EMBL" id="QGK72159.1"/>
    </source>
</evidence>
<name>A0A5Q3QL70_9PSEU</name>
<accession>A0A5Q3QL70</accession>
<evidence type="ECO:0000313" key="2">
    <source>
        <dbReference type="Proteomes" id="UP000371041"/>
    </source>
</evidence>
<dbReference type="KEGG" id="sace:GIY23_08960"/>
<keyword evidence="2" id="KW-1185">Reference proteome</keyword>
<sequence length="167" mass="18394">MASIDEDERLRRWMINTADEHGAAVMHVRAGDQEAAYAFTVGAWRRFGKPEAVVIGLPREVAHAVLNTYVRRASSGERFKPGGTYDGFLQGCPMTVERIAKQHYAQFLGSAFLVYRDDDFPAVQLIAATPQGAFPWHEDAPRGFAEYQPVLTVSGVPESWTPGANGP</sequence>
<dbReference type="Proteomes" id="UP000371041">
    <property type="component" value="Chromosome"/>
</dbReference>
<organism evidence="1 2">
    <name type="scientific">Allosaccharopolyspora coralli</name>
    <dbReference type="NCBI Taxonomy" id="2665642"/>
    <lineage>
        <taxon>Bacteria</taxon>
        <taxon>Bacillati</taxon>
        <taxon>Actinomycetota</taxon>
        <taxon>Actinomycetes</taxon>
        <taxon>Pseudonocardiales</taxon>
        <taxon>Pseudonocardiaceae</taxon>
        <taxon>Allosaccharopolyspora</taxon>
    </lineage>
</organism>
<dbReference type="AlphaFoldDB" id="A0A5Q3QL70"/>
<dbReference type="InterPro" id="IPR025358">
    <property type="entry name" value="DUF4262"/>
</dbReference>
<reference evidence="2" key="1">
    <citation type="submission" date="2019-11" db="EMBL/GenBank/DDBJ databases">
        <title>The complete genome sequence of Saccharopolyspora sp. E2A.</title>
        <authorList>
            <person name="Zhang G."/>
        </authorList>
    </citation>
    <scope>NUCLEOTIDE SEQUENCE [LARGE SCALE GENOMIC DNA]</scope>
    <source>
        <strain evidence="2">E2A</strain>
    </source>
</reference>
<protein>
    <submittedName>
        <fullName evidence="1">DUF4262 domain-containing protein</fullName>
    </submittedName>
</protein>
<gene>
    <name evidence="1" type="ORF">GIY23_08960</name>
</gene>
<proteinExistence type="predicted"/>